<dbReference type="HOGENOM" id="CLU_2659366_0_0_1"/>
<dbReference type="InParanoid" id="M1DEE1"/>
<evidence type="ECO:0000313" key="3">
    <source>
        <dbReference type="Proteomes" id="UP000011115"/>
    </source>
</evidence>
<feature type="region of interest" description="Disordered" evidence="1">
    <location>
        <begin position="1"/>
        <end position="29"/>
    </location>
</feature>
<dbReference type="Gramene" id="PGSC0003DMT400087714">
    <property type="protein sequence ID" value="PGSC0003DMT400087714"/>
    <property type="gene ID" value="PGSC0003DMG400037285"/>
</dbReference>
<evidence type="ECO:0000256" key="1">
    <source>
        <dbReference type="SAM" id="MobiDB-lite"/>
    </source>
</evidence>
<dbReference type="EnsemblPlants" id="PGSC0003DMT400087714">
    <property type="protein sequence ID" value="PGSC0003DMT400087714"/>
    <property type="gene ID" value="PGSC0003DMG400037285"/>
</dbReference>
<proteinExistence type="predicted"/>
<reference evidence="2" key="2">
    <citation type="submission" date="2015-06" db="UniProtKB">
        <authorList>
            <consortium name="EnsemblPlants"/>
        </authorList>
    </citation>
    <scope>IDENTIFICATION</scope>
    <source>
        <strain evidence="2">DM1-3 516 R44</strain>
    </source>
</reference>
<accession>M1DEE1</accession>
<reference evidence="3" key="1">
    <citation type="journal article" date="2011" name="Nature">
        <title>Genome sequence and analysis of the tuber crop potato.</title>
        <authorList>
            <consortium name="The Potato Genome Sequencing Consortium"/>
        </authorList>
    </citation>
    <scope>NUCLEOTIDE SEQUENCE [LARGE SCALE GENOMIC DNA]</scope>
    <source>
        <strain evidence="3">cv. DM1-3 516 R44</strain>
    </source>
</reference>
<organism evidence="2 3">
    <name type="scientific">Solanum tuberosum</name>
    <name type="common">Potato</name>
    <dbReference type="NCBI Taxonomy" id="4113"/>
    <lineage>
        <taxon>Eukaryota</taxon>
        <taxon>Viridiplantae</taxon>
        <taxon>Streptophyta</taxon>
        <taxon>Embryophyta</taxon>
        <taxon>Tracheophyta</taxon>
        <taxon>Spermatophyta</taxon>
        <taxon>Magnoliopsida</taxon>
        <taxon>eudicotyledons</taxon>
        <taxon>Gunneridae</taxon>
        <taxon>Pentapetalae</taxon>
        <taxon>asterids</taxon>
        <taxon>lamiids</taxon>
        <taxon>Solanales</taxon>
        <taxon>Solanaceae</taxon>
        <taxon>Solanoideae</taxon>
        <taxon>Solaneae</taxon>
        <taxon>Solanum</taxon>
    </lineage>
</organism>
<dbReference type="Proteomes" id="UP000011115">
    <property type="component" value="Unassembled WGS sequence"/>
</dbReference>
<evidence type="ECO:0000313" key="2">
    <source>
        <dbReference type="EnsemblPlants" id="PGSC0003DMT400087714"/>
    </source>
</evidence>
<dbReference type="PaxDb" id="4113-PGSC0003DMT400087714"/>
<sequence length="76" mass="8228">MGRAGWRVSPRGELQSPFWGALTGATPHPLPQIIPPRRANARNANAAPPIPDHEVSNAKFRNAIQLLAKSIANQNN</sequence>
<name>M1DEE1_SOLTU</name>
<dbReference type="AlphaFoldDB" id="M1DEE1"/>
<keyword evidence="3" id="KW-1185">Reference proteome</keyword>
<protein>
    <submittedName>
        <fullName evidence="2">Uncharacterized protein</fullName>
    </submittedName>
</protein>